<evidence type="ECO:0000313" key="4">
    <source>
        <dbReference type="Proteomes" id="UP001138540"/>
    </source>
</evidence>
<comment type="similarity">
    <text evidence="1 2">Belongs to the outer membrane factor (OMF) (TC 1.B.17) family.</text>
</comment>
<dbReference type="Gene3D" id="1.20.1600.10">
    <property type="entry name" value="Outer membrane efflux proteins (OEP)"/>
    <property type="match status" value="1"/>
</dbReference>
<organism evidence="3 4">
    <name type="scientific">Sphingobium lignivorans</name>
    <dbReference type="NCBI Taxonomy" id="2735886"/>
    <lineage>
        <taxon>Bacteria</taxon>
        <taxon>Pseudomonadati</taxon>
        <taxon>Pseudomonadota</taxon>
        <taxon>Alphaproteobacteria</taxon>
        <taxon>Sphingomonadales</taxon>
        <taxon>Sphingomonadaceae</taxon>
        <taxon>Sphingobium</taxon>
    </lineage>
</organism>
<dbReference type="InterPro" id="IPR003423">
    <property type="entry name" value="OMP_efflux"/>
</dbReference>
<dbReference type="SUPFAM" id="SSF56954">
    <property type="entry name" value="Outer membrane efflux proteins (OEP)"/>
    <property type="match status" value="1"/>
</dbReference>
<sequence length="418" mass="44207">MTEQELPPHWWRLYENPRLDSYVEEALAANTDLRMAEANLRRASAVVQEAEAGRTVSTTLTGQGYGARTHGPQAALPGTFSYALGFDAAWSPDLAGSVRRGIEAASAQAEAAVAARDQVRVVVAAGVTRSYARICAANISLAAARRVAVIQQTTLDVAERLARGGRGTRFDVDRARAAAHAADAALPDLLAERRTALFELAALMGRPPADFPEEAETCSTIPTISRAIPVGDGAMLLRRRPDIRMAERELASATASIGVVESELYPKVSIGASAGSAASTGHLLAPSSFGFTLGPLLSWSFPNRQAVRARMAQAGADADASLARFDGAVLLALRQTETALSSYARARDRFEDLQSAAEAAGRASADAEKLQRFGRVAFLDLLTAQAAYAEAQASLSDARAALVDRQVDLFLALGGGWE</sequence>
<evidence type="ECO:0000313" key="3">
    <source>
        <dbReference type="EMBL" id="MBB5986680.1"/>
    </source>
</evidence>
<dbReference type="NCBIfam" id="TIGR01845">
    <property type="entry name" value="outer_NodT"/>
    <property type="match status" value="1"/>
</dbReference>
<proteinExistence type="inferred from homology"/>
<dbReference type="Gene3D" id="2.20.200.10">
    <property type="entry name" value="Outer membrane efflux proteins (OEP)"/>
    <property type="match status" value="1"/>
</dbReference>
<dbReference type="PANTHER" id="PTHR30203:SF21">
    <property type="entry name" value="OUTER MEMBRANE COMPONENT OF MULTIDRUG EFFLUX PUMP-RELATED"/>
    <property type="match status" value="1"/>
</dbReference>
<accession>A0ABR6NHD3</accession>
<comment type="subcellular location">
    <subcellularLocation>
        <location evidence="2">Cell membrane</location>
        <topology evidence="2">Lipid-anchor</topology>
    </subcellularLocation>
</comment>
<keyword evidence="2" id="KW-1134">Transmembrane beta strand</keyword>
<keyword evidence="4" id="KW-1185">Reference proteome</keyword>
<name>A0ABR6NHD3_9SPHN</name>
<reference evidence="3 4" key="1">
    <citation type="submission" date="2020-08" db="EMBL/GenBank/DDBJ databases">
        <title>Exploring microbial biodiversity for novel pathways involved in the catabolism of aromatic compounds derived from lignin.</title>
        <authorList>
            <person name="Elkins J."/>
        </authorList>
    </citation>
    <scope>NUCLEOTIDE SEQUENCE [LARGE SCALE GENOMIC DNA]</scope>
    <source>
        <strain evidence="3 4">B1D3A</strain>
    </source>
</reference>
<dbReference type="Pfam" id="PF02321">
    <property type="entry name" value="OEP"/>
    <property type="match status" value="2"/>
</dbReference>
<dbReference type="InterPro" id="IPR010131">
    <property type="entry name" value="MdtP/NodT-like"/>
</dbReference>
<keyword evidence="2" id="KW-0472">Membrane</keyword>
<gene>
    <name evidence="3" type="ORF">HNP60_002654</name>
</gene>
<evidence type="ECO:0000256" key="2">
    <source>
        <dbReference type="RuleBase" id="RU362097"/>
    </source>
</evidence>
<keyword evidence="2" id="KW-0812">Transmembrane</keyword>
<evidence type="ECO:0000256" key="1">
    <source>
        <dbReference type="ARBA" id="ARBA00007613"/>
    </source>
</evidence>
<dbReference type="PANTHER" id="PTHR30203">
    <property type="entry name" value="OUTER MEMBRANE CATION EFFLUX PROTEIN"/>
    <property type="match status" value="1"/>
</dbReference>
<dbReference type="EMBL" id="JACHKA010000001">
    <property type="protein sequence ID" value="MBB5986680.1"/>
    <property type="molecule type" value="Genomic_DNA"/>
</dbReference>
<protein>
    <submittedName>
        <fullName evidence="3">NodT family efflux transporter outer membrane factor (OMF) lipoprotein</fullName>
    </submittedName>
</protein>
<dbReference type="Proteomes" id="UP001138540">
    <property type="component" value="Unassembled WGS sequence"/>
</dbReference>
<keyword evidence="2 3" id="KW-0449">Lipoprotein</keyword>
<keyword evidence="2" id="KW-0564">Palmitate</keyword>
<comment type="caution">
    <text evidence="3">The sequence shown here is derived from an EMBL/GenBank/DDBJ whole genome shotgun (WGS) entry which is preliminary data.</text>
</comment>